<reference evidence="3 4" key="1">
    <citation type="submission" date="2018-01" db="EMBL/GenBank/DDBJ databases">
        <title>Saezia sanguinis gen. nov., sp. nov., in the order Burkholderiales isolated from human blood.</title>
        <authorList>
            <person name="Medina-Pascual M.J."/>
            <person name="Valdezate S."/>
            <person name="Monzon S."/>
            <person name="Cuesta I."/>
            <person name="Carrasco G."/>
            <person name="Villalon P."/>
            <person name="Saez-Nieto J.A."/>
        </authorList>
    </citation>
    <scope>NUCLEOTIDE SEQUENCE [LARGE SCALE GENOMIC DNA]</scope>
    <source>
        <strain evidence="3 4">CNM695-12</strain>
    </source>
</reference>
<evidence type="ECO:0000313" key="3">
    <source>
        <dbReference type="EMBL" id="RUS65567.1"/>
    </source>
</evidence>
<dbReference type="InterPro" id="IPR028976">
    <property type="entry name" value="CheC-like_sf"/>
</dbReference>
<gene>
    <name evidence="3" type="ORF">CUZ56_02866</name>
</gene>
<dbReference type="PANTHER" id="PTHR39452">
    <property type="entry name" value="CHEY-P PHOSPHATASE CHEX"/>
    <property type="match status" value="1"/>
</dbReference>
<dbReference type="Pfam" id="PF13690">
    <property type="entry name" value="CheX"/>
    <property type="match status" value="1"/>
</dbReference>
<dbReference type="Proteomes" id="UP000286947">
    <property type="component" value="Unassembled WGS sequence"/>
</dbReference>
<evidence type="ECO:0000313" key="4">
    <source>
        <dbReference type="Proteomes" id="UP000286947"/>
    </source>
</evidence>
<dbReference type="CDD" id="cd17906">
    <property type="entry name" value="CheX"/>
    <property type="match status" value="1"/>
</dbReference>
<sequence>MILNSLNEEELKFFVDSVRNFFKKTVQSEPEITSAFLGTVDIEGYEFNGIVTLSGSYDGQIIVSMPKQMLREILLLQQEVNLDDNNLLDIVGEIANTFAGNARKKLSHGDALTVSVPIKLQGTNKTKARVRKHPYMIVLSWNKYPALVCVDIEKNV</sequence>
<protein>
    <recommendedName>
        <fullName evidence="2">Chemotaxis phosphatase CheX-like domain-containing protein</fullName>
    </recommendedName>
</protein>
<dbReference type="RefSeq" id="WP_126981024.1">
    <property type="nucleotide sequence ID" value="NZ_CAWUGC010000005.1"/>
</dbReference>
<name>A0A433S9Z5_9BURK</name>
<dbReference type="EMBL" id="PQSP01000011">
    <property type="protein sequence ID" value="RUS65567.1"/>
    <property type="molecule type" value="Genomic_DNA"/>
</dbReference>
<dbReference type="InterPro" id="IPR028051">
    <property type="entry name" value="CheX-like_dom"/>
</dbReference>
<keyword evidence="4" id="KW-1185">Reference proteome</keyword>
<feature type="domain" description="Chemotaxis phosphatase CheX-like" evidence="2">
    <location>
        <begin position="48"/>
        <end position="137"/>
    </location>
</feature>
<dbReference type="AlphaFoldDB" id="A0A433S9Z5"/>
<evidence type="ECO:0000256" key="1">
    <source>
        <dbReference type="ARBA" id="ARBA00022500"/>
    </source>
</evidence>
<dbReference type="Gene3D" id="3.40.1550.10">
    <property type="entry name" value="CheC-like"/>
    <property type="match status" value="1"/>
</dbReference>
<dbReference type="OrthoDB" id="9788100at2"/>
<dbReference type="PANTHER" id="PTHR39452:SF1">
    <property type="entry name" value="CHEY-P PHOSPHATASE CHEX"/>
    <property type="match status" value="1"/>
</dbReference>
<dbReference type="GO" id="GO:0006935">
    <property type="term" value="P:chemotaxis"/>
    <property type="evidence" value="ECO:0007669"/>
    <property type="project" value="UniProtKB-KW"/>
</dbReference>
<evidence type="ECO:0000259" key="2">
    <source>
        <dbReference type="Pfam" id="PF13690"/>
    </source>
</evidence>
<organism evidence="3 4">
    <name type="scientific">Saezia sanguinis</name>
    <dbReference type="NCBI Taxonomy" id="1965230"/>
    <lineage>
        <taxon>Bacteria</taxon>
        <taxon>Pseudomonadati</taxon>
        <taxon>Pseudomonadota</taxon>
        <taxon>Betaproteobacteria</taxon>
        <taxon>Burkholderiales</taxon>
        <taxon>Saeziaceae</taxon>
        <taxon>Saezia</taxon>
    </lineage>
</organism>
<dbReference type="InterPro" id="IPR038756">
    <property type="entry name" value="CheX-like"/>
</dbReference>
<accession>A0A433S9Z5</accession>
<dbReference type="SUPFAM" id="SSF103039">
    <property type="entry name" value="CheC-like"/>
    <property type="match status" value="1"/>
</dbReference>
<comment type="caution">
    <text evidence="3">The sequence shown here is derived from an EMBL/GenBank/DDBJ whole genome shotgun (WGS) entry which is preliminary data.</text>
</comment>
<proteinExistence type="predicted"/>
<keyword evidence="1" id="KW-0145">Chemotaxis</keyword>